<keyword evidence="5 14" id="KW-0349">Heme</keyword>
<feature type="domain" description="Cytochrome oxidase subunit I profile" evidence="17">
    <location>
        <begin position="49"/>
        <end position="579"/>
    </location>
</feature>
<dbReference type="PROSITE" id="PS50855">
    <property type="entry name" value="COX1"/>
    <property type="match status" value="1"/>
</dbReference>
<sequence>MPVHLQGPWNELFGRLGLLLIPHYNNPVIFFAFMLVTVGGTAVLTTLTILGRWGWLWRDWLTTVDHKKIGIMYVLIGLIMLFRGFFDALMIRSQQALAVGPNSPGVLGALHGYLPPFHLDQVWTAHGMIMILLAVTPILIGMMNLIVPLQIGARDMAYPYLNALGLWLTAVSAALVMIALFVGDFSHAGWVGLAPLTELAYSPGVGVDYWLWSIQIGSIGTTLGSINIIATIIKMRAPGMKWFRLPIFTWTSMATSIIGLTSFPVLGVALSLLTFDRYLGTHFFTAGLGGDLMMYTNLFWIWGHPEVYFVVLPAFGFLSEIIPTFSRKPLFGYTTMVLASFSIAGVSWLVWLHHFFTMGASPKVLAFYSITTMLVGIPTGVKVFNWVFTMYRGRIRMEAPMLWAVTSVFLLIIGGMTGMMLSIPAINYIVHNSVFVVAHFHNMFMVITYAAFGAIVFWWPKVFGFKLDERLGRMFFWLFSTGTALVFLPMYTLGLMGMTRRLDYISHPSWWPLLLIELCGIGFYLVSVFVFLGMIYVSYRDRASNAVTADDAWGTSRSLEWLTHTPVPFYNFAVTPIVHALDEVAWRREQGTLDRQPERYTDIHMPNNTGMPIIISGFTLICGFSMVWRIYLLALVSFIAIIALVLIRSFTKHPGYVITAEEIGELERTSRPHRQTEEIENPVSMGTGGGSMPNHGAPAARHPDY</sequence>
<dbReference type="GO" id="GO:0022904">
    <property type="term" value="P:respiratory electron transport chain"/>
    <property type="evidence" value="ECO:0007669"/>
    <property type="project" value="TreeGrafter"/>
</dbReference>
<dbReference type="InterPro" id="IPR036927">
    <property type="entry name" value="Cyt_c_oxase-like_su1_sf"/>
</dbReference>
<dbReference type="PROSITE" id="PS00077">
    <property type="entry name" value="COX1_CUB"/>
    <property type="match status" value="1"/>
</dbReference>
<gene>
    <name evidence="18" type="ORF">Thpro_023068</name>
</gene>
<proteinExistence type="inferred from homology"/>
<keyword evidence="19" id="KW-1185">Reference proteome</keyword>
<feature type="transmembrane region" description="Helical" evidence="16">
    <location>
        <begin position="209"/>
        <end position="233"/>
    </location>
</feature>
<keyword evidence="12" id="KW-0186">Copper</keyword>
<keyword evidence="6 14" id="KW-0679">Respiratory chain</keyword>
<dbReference type="Gene3D" id="1.20.210.10">
    <property type="entry name" value="Cytochrome c oxidase-like, subunit I domain"/>
    <property type="match status" value="1"/>
</dbReference>
<keyword evidence="11" id="KW-0408">Iron</keyword>
<evidence type="ECO:0000256" key="12">
    <source>
        <dbReference type="ARBA" id="ARBA00023008"/>
    </source>
</evidence>
<reference evidence="18 19" key="1">
    <citation type="journal article" date="2014" name="Genome Announc.">
        <title>Draft Genome Sequence of the Iron-Oxidizing, Acidophilic, and Halotolerant 'Thiobacillus prosperus' Type Strain DSM 5130.</title>
        <authorList>
            <person name="Ossandon F.J."/>
            <person name="Cardenas J.P."/>
            <person name="Corbett M."/>
            <person name="Quatrini R."/>
            <person name="Holmes D.S."/>
            <person name="Watkin E."/>
        </authorList>
    </citation>
    <scope>NUCLEOTIDE SEQUENCE [LARGE SCALE GENOMIC DNA]</scope>
    <source>
        <strain evidence="18 19">DSM 5130</strain>
    </source>
</reference>
<evidence type="ECO:0000256" key="14">
    <source>
        <dbReference type="RuleBase" id="RU000370"/>
    </source>
</evidence>
<dbReference type="GO" id="GO:0020037">
    <property type="term" value="F:heme binding"/>
    <property type="evidence" value="ECO:0007669"/>
    <property type="project" value="InterPro"/>
</dbReference>
<feature type="transmembrane region" description="Helical" evidence="16">
    <location>
        <begin position="71"/>
        <end position="91"/>
    </location>
</feature>
<feature type="compositionally biased region" description="Basic and acidic residues" evidence="15">
    <location>
        <begin position="667"/>
        <end position="677"/>
    </location>
</feature>
<dbReference type="GO" id="GO:0015990">
    <property type="term" value="P:electron transport coupled proton transport"/>
    <property type="evidence" value="ECO:0007669"/>
    <property type="project" value="TreeGrafter"/>
</dbReference>
<comment type="caution">
    <text evidence="18">The sequence shown here is derived from an EMBL/GenBank/DDBJ whole genome shotgun (WGS) entry which is preliminary data.</text>
</comment>
<dbReference type="Proteomes" id="UP000029273">
    <property type="component" value="Unassembled WGS sequence"/>
</dbReference>
<evidence type="ECO:0000259" key="17">
    <source>
        <dbReference type="PROSITE" id="PS50855"/>
    </source>
</evidence>
<feature type="transmembrane region" description="Helical" evidence="16">
    <location>
        <begin position="443"/>
        <end position="463"/>
    </location>
</feature>
<keyword evidence="3 14" id="KW-0813">Transport</keyword>
<dbReference type="OrthoDB" id="9803294at2"/>
<feature type="transmembrane region" description="Helical" evidence="16">
    <location>
        <begin position="159"/>
        <end position="182"/>
    </location>
</feature>
<evidence type="ECO:0000256" key="1">
    <source>
        <dbReference type="ARBA" id="ARBA00004651"/>
    </source>
</evidence>
<evidence type="ECO:0000256" key="13">
    <source>
        <dbReference type="ARBA" id="ARBA00023136"/>
    </source>
</evidence>
<dbReference type="GO" id="GO:0004129">
    <property type="term" value="F:cytochrome-c oxidase activity"/>
    <property type="evidence" value="ECO:0007669"/>
    <property type="project" value="InterPro"/>
</dbReference>
<evidence type="ECO:0000256" key="5">
    <source>
        <dbReference type="ARBA" id="ARBA00022617"/>
    </source>
</evidence>
<evidence type="ECO:0000256" key="11">
    <source>
        <dbReference type="ARBA" id="ARBA00023004"/>
    </source>
</evidence>
<feature type="transmembrane region" description="Helical" evidence="16">
    <location>
        <begin position="510"/>
        <end position="537"/>
    </location>
</feature>
<dbReference type="RefSeq" id="WP_038091325.1">
    <property type="nucleotide sequence ID" value="NZ_JQSG02000006.1"/>
</dbReference>
<comment type="similarity">
    <text evidence="2 14">Belongs to the heme-copper respiratory oxidase family.</text>
</comment>
<evidence type="ECO:0000256" key="9">
    <source>
        <dbReference type="ARBA" id="ARBA00022982"/>
    </source>
</evidence>
<dbReference type="InterPro" id="IPR000883">
    <property type="entry name" value="Cyt_C_Oxase_1"/>
</dbReference>
<dbReference type="AlphaFoldDB" id="A0A1A6C2N4"/>
<organism evidence="18 19">
    <name type="scientific">Acidihalobacter prosperus</name>
    <dbReference type="NCBI Taxonomy" id="160660"/>
    <lineage>
        <taxon>Bacteria</taxon>
        <taxon>Pseudomonadati</taxon>
        <taxon>Pseudomonadota</taxon>
        <taxon>Gammaproteobacteria</taxon>
        <taxon>Chromatiales</taxon>
        <taxon>Ectothiorhodospiraceae</taxon>
        <taxon>Acidihalobacter</taxon>
    </lineage>
</organism>
<evidence type="ECO:0000256" key="2">
    <source>
        <dbReference type="ARBA" id="ARBA00009578"/>
    </source>
</evidence>
<dbReference type="STRING" id="160660.BJI67_05270"/>
<dbReference type="GO" id="GO:0046872">
    <property type="term" value="F:metal ion binding"/>
    <property type="evidence" value="ECO:0007669"/>
    <property type="project" value="UniProtKB-KW"/>
</dbReference>
<keyword evidence="9 14" id="KW-0249">Electron transport</keyword>
<feature type="transmembrane region" description="Helical" evidence="16">
    <location>
        <begin position="475"/>
        <end position="498"/>
    </location>
</feature>
<evidence type="ECO:0000313" key="19">
    <source>
        <dbReference type="Proteomes" id="UP000029273"/>
    </source>
</evidence>
<evidence type="ECO:0000256" key="10">
    <source>
        <dbReference type="ARBA" id="ARBA00022989"/>
    </source>
</evidence>
<keyword evidence="7 14" id="KW-0812">Transmembrane</keyword>
<evidence type="ECO:0000256" key="7">
    <source>
        <dbReference type="ARBA" id="ARBA00022692"/>
    </source>
</evidence>
<feature type="transmembrane region" description="Helical" evidence="16">
    <location>
        <begin position="245"/>
        <end position="273"/>
    </location>
</feature>
<dbReference type="SUPFAM" id="SSF81442">
    <property type="entry name" value="Cytochrome c oxidase subunit I-like"/>
    <property type="match status" value="1"/>
</dbReference>
<feature type="transmembrane region" description="Helical" evidence="16">
    <location>
        <begin position="299"/>
        <end position="318"/>
    </location>
</feature>
<evidence type="ECO:0000256" key="15">
    <source>
        <dbReference type="SAM" id="MobiDB-lite"/>
    </source>
</evidence>
<dbReference type="InterPro" id="IPR023615">
    <property type="entry name" value="Cyt_c_Oxase_su1_BS"/>
</dbReference>
<feature type="transmembrane region" description="Helical" evidence="16">
    <location>
        <begin position="632"/>
        <end position="650"/>
    </location>
</feature>
<keyword evidence="10 16" id="KW-1133">Transmembrane helix</keyword>
<dbReference type="PANTHER" id="PTHR10422">
    <property type="entry name" value="CYTOCHROME C OXIDASE SUBUNIT 1"/>
    <property type="match status" value="1"/>
</dbReference>
<dbReference type="GO" id="GO:0009060">
    <property type="term" value="P:aerobic respiration"/>
    <property type="evidence" value="ECO:0007669"/>
    <property type="project" value="InterPro"/>
</dbReference>
<keyword evidence="13 16" id="KW-0472">Membrane</keyword>
<feature type="transmembrane region" description="Helical" evidence="16">
    <location>
        <begin position="28"/>
        <end position="50"/>
    </location>
</feature>
<feature type="transmembrane region" description="Helical" evidence="16">
    <location>
        <begin position="330"/>
        <end position="353"/>
    </location>
</feature>
<name>A0A1A6C2N4_9GAMM</name>
<feature type="transmembrane region" description="Helical" evidence="16">
    <location>
        <begin position="123"/>
        <end position="147"/>
    </location>
</feature>
<evidence type="ECO:0000256" key="3">
    <source>
        <dbReference type="ARBA" id="ARBA00022448"/>
    </source>
</evidence>
<evidence type="ECO:0000256" key="6">
    <source>
        <dbReference type="ARBA" id="ARBA00022660"/>
    </source>
</evidence>
<protein>
    <submittedName>
        <fullName evidence="18">Cytochrome O ubiquinol oxidase subunit I</fullName>
    </submittedName>
</protein>
<accession>A0A1A6C2N4</accession>
<feature type="transmembrane region" description="Helical" evidence="16">
    <location>
        <begin position="365"/>
        <end position="388"/>
    </location>
</feature>
<evidence type="ECO:0000256" key="8">
    <source>
        <dbReference type="ARBA" id="ARBA00022723"/>
    </source>
</evidence>
<dbReference type="GO" id="GO:0009486">
    <property type="term" value="F:cytochrome bo3 ubiquinol oxidase activity"/>
    <property type="evidence" value="ECO:0007669"/>
    <property type="project" value="TreeGrafter"/>
</dbReference>
<dbReference type="PANTHER" id="PTHR10422:SF35">
    <property type="entry name" value="CYTOCHROME BO(3) UBIQUINOL OXIDASE SUBUNIT 1"/>
    <property type="match status" value="1"/>
</dbReference>
<keyword evidence="4" id="KW-1003">Cell membrane</keyword>
<evidence type="ECO:0000256" key="4">
    <source>
        <dbReference type="ARBA" id="ARBA00022475"/>
    </source>
</evidence>
<dbReference type="InterPro" id="IPR023616">
    <property type="entry name" value="Cyt_c_oxase-like_su1_dom"/>
</dbReference>
<comment type="subcellular location">
    <subcellularLocation>
        <location evidence="1">Cell membrane</location>
        <topology evidence="1">Multi-pass membrane protein</topology>
    </subcellularLocation>
</comment>
<dbReference type="EMBL" id="JQSG02000006">
    <property type="protein sequence ID" value="OBS08818.1"/>
    <property type="molecule type" value="Genomic_DNA"/>
</dbReference>
<dbReference type="PRINTS" id="PR01165">
    <property type="entry name" value="CYCOXIDASEI"/>
</dbReference>
<dbReference type="GO" id="GO:0005886">
    <property type="term" value="C:plasma membrane"/>
    <property type="evidence" value="ECO:0007669"/>
    <property type="project" value="UniProtKB-SubCell"/>
</dbReference>
<dbReference type="Pfam" id="PF00115">
    <property type="entry name" value="COX1"/>
    <property type="match status" value="1"/>
</dbReference>
<keyword evidence="8" id="KW-0479">Metal-binding</keyword>
<evidence type="ECO:0000256" key="16">
    <source>
        <dbReference type="SAM" id="Phobius"/>
    </source>
</evidence>
<feature type="transmembrane region" description="Helical" evidence="16">
    <location>
        <begin position="400"/>
        <end position="423"/>
    </location>
</feature>
<evidence type="ECO:0000313" key="18">
    <source>
        <dbReference type="EMBL" id="OBS08818.1"/>
    </source>
</evidence>
<feature type="region of interest" description="Disordered" evidence="15">
    <location>
        <begin position="667"/>
        <end position="705"/>
    </location>
</feature>